<dbReference type="GeneID" id="83220106"/>
<dbReference type="Gene3D" id="3.80.10.10">
    <property type="entry name" value="Ribonuclease Inhibitor"/>
    <property type="match status" value="2"/>
</dbReference>
<comment type="caution">
    <text evidence="1">The sequence shown here is derived from an EMBL/GenBank/DDBJ whole genome shotgun (WGS) entry which is preliminary data.</text>
</comment>
<organism evidence="1 2">
    <name type="scientific">Lichtheimia ornata</name>
    <dbReference type="NCBI Taxonomy" id="688661"/>
    <lineage>
        <taxon>Eukaryota</taxon>
        <taxon>Fungi</taxon>
        <taxon>Fungi incertae sedis</taxon>
        <taxon>Mucoromycota</taxon>
        <taxon>Mucoromycotina</taxon>
        <taxon>Mucoromycetes</taxon>
        <taxon>Mucorales</taxon>
        <taxon>Lichtheimiaceae</taxon>
        <taxon>Lichtheimia</taxon>
    </lineage>
</organism>
<keyword evidence="2" id="KW-1185">Reference proteome</keyword>
<dbReference type="AlphaFoldDB" id="A0AAD7UR51"/>
<name>A0AAD7UR51_9FUNG</name>
<dbReference type="PANTHER" id="PTHR38926:SF5">
    <property type="entry name" value="F-BOX AND LEUCINE-RICH REPEAT PROTEIN 6"/>
    <property type="match status" value="1"/>
</dbReference>
<evidence type="ECO:0008006" key="3">
    <source>
        <dbReference type="Google" id="ProtNLM"/>
    </source>
</evidence>
<accession>A0AAD7UR51</accession>
<evidence type="ECO:0000313" key="2">
    <source>
        <dbReference type="Proteomes" id="UP001234581"/>
    </source>
</evidence>
<gene>
    <name evidence="1" type="ORF">O0I10_012772</name>
</gene>
<reference evidence="1 2" key="1">
    <citation type="submission" date="2023-03" db="EMBL/GenBank/DDBJ databases">
        <title>Genome sequence of Lichtheimia ornata CBS 291.66.</title>
        <authorList>
            <person name="Mohabir J.T."/>
            <person name="Shea T.P."/>
            <person name="Kurbessoian T."/>
            <person name="Berby B."/>
            <person name="Fontaine J."/>
            <person name="Livny J."/>
            <person name="Gnirke A."/>
            <person name="Stajich J.E."/>
            <person name="Cuomo C.A."/>
        </authorList>
    </citation>
    <scope>NUCLEOTIDE SEQUENCE [LARGE SCALE GENOMIC DNA]</scope>
    <source>
        <strain evidence="1">CBS 291.66</strain>
    </source>
</reference>
<dbReference type="Proteomes" id="UP001234581">
    <property type="component" value="Unassembled WGS sequence"/>
</dbReference>
<dbReference type="SUPFAM" id="SSF52058">
    <property type="entry name" value="L domain-like"/>
    <property type="match status" value="1"/>
</dbReference>
<dbReference type="InterPro" id="IPR032675">
    <property type="entry name" value="LRR_dom_sf"/>
</dbReference>
<dbReference type="InterPro" id="IPR011990">
    <property type="entry name" value="TPR-like_helical_dom_sf"/>
</dbReference>
<dbReference type="RefSeq" id="XP_058336569.1">
    <property type="nucleotide sequence ID" value="XM_058492660.1"/>
</dbReference>
<evidence type="ECO:0000313" key="1">
    <source>
        <dbReference type="EMBL" id="KAJ8651655.1"/>
    </source>
</evidence>
<dbReference type="EMBL" id="JARTCD010000155">
    <property type="protein sequence ID" value="KAJ8651655.1"/>
    <property type="molecule type" value="Genomic_DNA"/>
</dbReference>
<dbReference type="PANTHER" id="PTHR38926">
    <property type="entry name" value="F-BOX DOMAIN CONTAINING PROTEIN, EXPRESSED"/>
    <property type="match status" value="1"/>
</dbReference>
<dbReference type="Gene3D" id="1.25.40.10">
    <property type="entry name" value="Tetratricopeptide repeat domain"/>
    <property type="match status" value="1"/>
</dbReference>
<sequence length="692" mass="78200">MVNLWSNVTEQPIPVIKSGTCANVIADSTRSLQQCVQEQLTHLDNRARALATCGSFGAALKDVARIRQLVPSSAMGYLCAGHVYSLQGRQKAAINIYDKGLAAVSSSDPSHQQLVEARSMAQQRDRKRIDFINELPLDIIMNIAPWILSTERMAPSEIREYLDVSRVWREKLLSCVRELHVLSTTNDSHLDADGLPGLIATYCTTLTLESRVTCLRDFISDARYPLLKALNINQVSAGDNYDEYGYCGSRHFLDIVASFRYTATLTRLRIFAGESYFIPFGDILNNCPSLVDLETTYISANMSTAPASCPNLKSLSFMLNKYQDLDMDDITKRLPGLERLVTSPFQYAKDLGIIQDNCPKLEVIGSHGSVGFPATSNYDDTPTTMVGVRMLYIHDYETRWSDLHQGEIEHVVEFMQQNSDTLQDISFCTTFPYNDEESDGHSVVADSNAFTFTRMTSYKQQEIYVPEHLCIARMVVQKSPHLKSFELVRGFDHDDLVFVNAGELFDYLVGICTLESAIIKLPNKCTLMYEGGMERFIQYHSRIDTQLHTLILPQYTRLSNDALDALTTLPRLKTLGFDLSTVQGEDDEDGKKASRFIQKLRLRCPQLQHLEVVSDAPIPDIVFAQLSKLNIKSLHLIMLSLFMHNAPTSLLNLLECPQLQELHIYPPYRITKNRTNTCIRTKLESKIPRLSW</sequence>
<proteinExistence type="predicted"/>
<dbReference type="SUPFAM" id="SSF48452">
    <property type="entry name" value="TPR-like"/>
    <property type="match status" value="1"/>
</dbReference>
<protein>
    <recommendedName>
        <fullName evidence="3">F-box domain-containing protein</fullName>
    </recommendedName>
</protein>